<feature type="domain" description="MAM" evidence="5">
    <location>
        <begin position="189"/>
        <end position="348"/>
    </location>
</feature>
<proteinExistence type="predicted"/>
<keyword evidence="3" id="KW-1133">Transmembrane helix</keyword>
<feature type="domain" description="MAM" evidence="5">
    <location>
        <begin position="1938"/>
        <end position="2068"/>
    </location>
</feature>
<dbReference type="Pfam" id="PF00057">
    <property type="entry name" value="Ldl_recept_a"/>
    <property type="match status" value="2"/>
</dbReference>
<dbReference type="PANTHER" id="PTHR23282:SF101">
    <property type="entry name" value="MAM DOMAIN-CONTAINING PROTEIN"/>
    <property type="match status" value="1"/>
</dbReference>
<reference evidence="6" key="2">
    <citation type="submission" date="2020-01" db="EMBL/GenBank/DDBJ databases">
        <authorList>
            <person name="Korhonen P.K.K."/>
            <person name="Guangxu M.G."/>
            <person name="Wang T.W."/>
            <person name="Stroehlein A.J.S."/>
            <person name="Young N.D."/>
            <person name="Ang C.-S.A."/>
            <person name="Fernando D.W.F."/>
            <person name="Lu H.L."/>
            <person name="Taylor S.T."/>
            <person name="Ehtesham M.E.M."/>
            <person name="Najaraj S.H.N."/>
            <person name="Harsha G.H.G."/>
            <person name="Madugundu A.M."/>
            <person name="Renuse S.R."/>
            <person name="Holt D.H."/>
            <person name="Pandey A.P."/>
            <person name="Papenfuss A.P."/>
            <person name="Gasser R.B.G."/>
            <person name="Fischer K.F."/>
        </authorList>
    </citation>
    <scope>NUCLEOTIDE SEQUENCE</scope>
    <source>
        <strain evidence="6">SSS_KF_BRIS2020</strain>
    </source>
</reference>
<dbReference type="SMART" id="SM00137">
    <property type="entry name" value="MAM"/>
    <property type="match status" value="3"/>
</dbReference>
<dbReference type="InterPro" id="IPR023415">
    <property type="entry name" value="LDLR_class-A_CS"/>
</dbReference>
<feature type="domain" description="MAM" evidence="5">
    <location>
        <begin position="351"/>
        <end position="543"/>
    </location>
</feature>
<evidence type="ECO:0000313" key="7">
    <source>
        <dbReference type="EnsemblMetazoa" id="KAF7492812.1"/>
    </source>
</evidence>
<evidence type="ECO:0000256" key="4">
    <source>
        <dbReference type="SAM" id="SignalP"/>
    </source>
</evidence>
<dbReference type="Pfam" id="PF00629">
    <property type="entry name" value="MAM"/>
    <property type="match status" value="12"/>
</dbReference>
<dbReference type="GO" id="GO:0016020">
    <property type="term" value="C:membrane"/>
    <property type="evidence" value="ECO:0007669"/>
    <property type="project" value="InterPro"/>
</dbReference>
<feature type="domain" description="MAM" evidence="5">
    <location>
        <begin position="1207"/>
        <end position="1370"/>
    </location>
</feature>
<dbReference type="CDD" id="cd06263">
    <property type="entry name" value="MAM"/>
    <property type="match status" value="1"/>
</dbReference>
<feature type="domain" description="MAM" evidence="5">
    <location>
        <begin position="1725"/>
        <end position="1895"/>
    </location>
</feature>
<dbReference type="PROSITE" id="PS01209">
    <property type="entry name" value="LDLRA_1"/>
    <property type="match status" value="2"/>
</dbReference>
<feature type="domain" description="MAM" evidence="5">
    <location>
        <begin position="1035"/>
        <end position="1193"/>
    </location>
</feature>
<feature type="domain" description="MAM" evidence="5">
    <location>
        <begin position="2281"/>
        <end position="2447"/>
    </location>
</feature>
<feature type="domain" description="MAM" evidence="5">
    <location>
        <begin position="2070"/>
        <end position="2248"/>
    </location>
</feature>
<feature type="domain" description="MAM" evidence="5">
    <location>
        <begin position="1537"/>
        <end position="1709"/>
    </location>
</feature>
<dbReference type="Gene3D" id="2.60.120.200">
    <property type="match status" value="13"/>
</dbReference>
<dbReference type="PANTHER" id="PTHR23282">
    <property type="entry name" value="APICAL ENDOSOMAL GLYCOPROTEIN PRECURSOR"/>
    <property type="match status" value="1"/>
</dbReference>
<dbReference type="InterPro" id="IPR000998">
    <property type="entry name" value="MAM_dom"/>
</dbReference>
<dbReference type="SUPFAM" id="SSF49899">
    <property type="entry name" value="Concanavalin A-like lectins/glucanases"/>
    <property type="match status" value="13"/>
</dbReference>
<feature type="disulfide bond" evidence="2">
    <location>
        <begin position="2265"/>
        <end position="2280"/>
    </location>
</feature>
<dbReference type="SMART" id="SM00192">
    <property type="entry name" value="LDLa"/>
    <property type="match status" value="5"/>
</dbReference>
<dbReference type="InterPro" id="IPR036055">
    <property type="entry name" value="LDL_receptor-like_sf"/>
</dbReference>
<dbReference type="Gene3D" id="4.10.400.10">
    <property type="entry name" value="Low-density Lipoprotein Receptor"/>
    <property type="match status" value="4"/>
</dbReference>
<dbReference type="CDD" id="cd00112">
    <property type="entry name" value="LDLa"/>
    <property type="match status" value="5"/>
</dbReference>
<protein>
    <submittedName>
        <fullName evidence="6">Apical endosomal glycoprotein</fullName>
    </submittedName>
</protein>
<dbReference type="EMBL" id="WVUK01000056">
    <property type="protein sequence ID" value="KAF7492812.1"/>
    <property type="molecule type" value="Genomic_DNA"/>
</dbReference>
<name>A0A834R9P9_SARSC</name>
<feature type="domain" description="MAM" evidence="5">
    <location>
        <begin position="1374"/>
        <end position="1535"/>
    </location>
</feature>
<feature type="signal peptide" evidence="4">
    <location>
        <begin position="1"/>
        <end position="21"/>
    </location>
</feature>
<evidence type="ECO:0000256" key="2">
    <source>
        <dbReference type="PROSITE-ProRule" id="PRU00124"/>
    </source>
</evidence>
<feature type="disulfide bond" evidence="2">
    <location>
        <begin position="2253"/>
        <end position="2271"/>
    </location>
</feature>
<dbReference type="PROSITE" id="PS50060">
    <property type="entry name" value="MAM_2"/>
    <property type="match status" value="13"/>
</dbReference>
<sequence>MSQIWTCSIFLWLISFNATDCFGIVRQKSPLDCDFESKVRSSCNWKLHPKFSINQPLRNSIIYFDHTTASQQGHYVSLGRLHVEERGTMVADNPFQQNDQICFSFYYFIHSRGFSQIELTIKKYNRETVLYRAYDSIELKWHHALIDFTFNDTYEYFQFGAGVVDGVLAIDDISVSKGPCYNSNKTKHFVCDFELNTKCEFFNFPSKWQIFEAQRISANLEDHSMRTSDGHVLGMYFPRTNQAAKRKFEISSILFSSGTSYCLRFSYYLTDNVTLSYRVENQWTSTSSPSWIVSGNTNHLWFTHQQSFYGQKDAIRIVFRAEKNIKTSPRDYYILIDDVIFYPDVCLRSSFYCTFEKGDICTLDVVYETGEVLTYTEAMFIAHTKNNTFISSEYLSNYVSAVWEVYSPIERLANTVEYDHTTCGRFGKYIIFSGSKGSRGIFITERYDFSPKQRSYCLKMAVYSQSSLNVLEVYQGESSHPDKGLKIWNLNQTTHNHWKVFEIEAFAYSDKSRDLYFYIVATIGEANSSLAIDDLELRFGCEHPSNEPTTTPNPNTSVPPGYELCGKSSQKIPSEKFCDHFVDCENGADEQKCGRCAFSKHDLCDYELYPKVERQYFHFNFTDESFVADKLHGYHESLTASGKALSAFPHSWIVSPTVHNSLKGCRYSFYYVYDSNTTGFNPLRTAEPMMSLYINLLGSGVMVKIWQSTQSLIAEKSWRHIILPINRVTGSLRFEFKATPFSDNSGGYGYHTVAETDFNGCLVKTSINNGLDCDLKNNFLCSNKVCINYDLVCNFEDDCGDGSDETEDRCDKPYAYSFEEGYNGWGTIYNRNNGWELHSAQNNGDLRLAPTFDHTSGYVDGTYLFAKADSMTPFKQAIIDSPIFFTTNINKGCKFRMFVMKNSENSTLYVKSWNLMTNEQKMLKVIHKELEYTNYFPVYAEFTSSKPQTPFKILIEATLNRTVDNFVDPYIALDDVSFFDKDCTWMAPISHSKPMNSCIGFECLDSRGHKTCLREIQLCDFIKDCKNGEDELNCGDCNFDKGTMCGWNDGSEVNDNILWRIYQPASSAPDFLPKKDGNHTGSGGYIAVMKRKSRNNLVASIQSPTINAELTQECEIRFQYRSLNISTLQVLVNHNLRHVSFGKFEEWTELRITIGAETPPILITITTESKNHYNHPTDVSLEIDNLRLFNCDMKKQNVTKPMKMSELYCDFENDLCGWEIPGEANMFSWFRTNSDEIEPGNDHTCLIRPKPSKCGYWLTTTNLESMAIQNQIRSQRILRPQPGRNHFCVMFWYYFFGIRRSIFEVFIQDAKRKTNTSVWLRIIPNVRSWQKAFIEIEAESDFFLFIESDPSDLTISGLDDIVVTDRECINETPEFCDFEINYCDWRATYNVKRLKGHGTLADHTTETIYGHFLKTMGKNNNIYQKLSNLPYFPPGNNDDIDLCLIFYVYVFSDSTQIDEISSITIRQERNNLSNILNRIYMDEMSLFNTLNQWVMITTDIRATREDVIKVQILRDTEDIQILLDDFSIRPNFCPKDGSCDFEYDMCGWRNKKVTEADFQDTILWIRVQPINRFAQESGMPFDHTTKSARGNYLVLPFNSQSRNRRPVMIKSPMIPRINPTICFEMYYFAQASSSLPALLVEMIDLTKTDDYPVSRFLNTSRTLHWQQFKIELTNLPISYAFQISALYDNRISSDIGIDDITILQQPCDTHSSTMEPSPRPPILKGDCDFERNNSCKWKFDQKHWQITSFQEDNRQKMYIPPEDHTYGSNRGHYLLYNQNSSKLSTPVTLNSPFFDYKFDTCLTLYYYHDGEEEFELIFDRILIKEDMKIIHEVSTYGYTIEARRWQMARVNLPYDPANNFTHTAAGIVYIPPENSNLFQIFAIDDIRIDVGACPHHHGYTYSFSETLEDLLIGQIHPENKAIALSIYPNRQERFDDVPQFDHTTFNQNGHYLLFKNQISIHDYFDDYLVMHHLPIELDEVCVRFAYQSNGPAALEIYVVPQTDKYDFKGKYKPIWEMKNYKEFWTIKEINFALTIPSQLIMRFYKSDGEKNSFVAIDDLSVVQYSCELEIDCDFDDGHYCSYSIYRDDQTNYNFEVFHSLTNDVNWPGPEYDHTSGSARGQYLFLTAYRTNKRSGSLRAKIVSGSREIFPDDHCLSMWTIIKGSDTLLRVSILRYGLYYVDQNRMIDAFHIVGVEHSDWHRNSFTISKSMVHTADEIQILIEGVIQADHFAASIAIDDINLFSGPCEDFGLQCEDGRQISEDEICDFVRDCKSGIDELNCGACDFETDNCGWVNLPTAYNHLWSRVEVKDFHMINENAPLVDGSGKSNGHFLTMQSRIINSWSGVAEIAINYHLPKFYLKESYKTCTIQFDYYIMTMESYYLYLGVGLEDFEIFYIVWREAVGGWRQARANIGTNLQPFMIEFRGFLKDLKQSVLAIDNINLVDCAVPKPLLKNQTCSEDKILCNSTRICIDKDDVCDGQNDCFNWSDEIDCVEKNICTFDYIWECQLEFVNENDSKANWRVAAGISFFDVDKIGYEPLVDNTLKNKMGNYMVLLPKIDTNHSLNYSDFRTSYFTNSPSEECRMRFFYYFHTDPDQYESEYFEVYVQTNDGTMINKMKIVGNYDAQQIWLKEVIGHQSREPYRFVFRGYLFDIRTRIAIDDISYGSSCIRETTTKSPFTKPPLYPTSTPSTHKAGSVVLSIMIPTFLVLGIIGGYYGFRRYQNLQPGRQSLIPVSMSSLDE</sequence>
<gene>
    <name evidence="6" type="ORF">SSS_4740</name>
</gene>
<feature type="disulfide bond" evidence="2">
    <location>
        <begin position="2477"/>
        <end position="2492"/>
    </location>
</feature>
<feature type="disulfide bond" evidence="2">
    <location>
        <begin position="781"/>
        <end position="799"/>
    </location>
</feature>
<feature type="transmembrane region" description="Helical" evidence="3">
    <location>
        <begin position="2697"/>
        <end position="2718"/>
    </location>
</feature>
<dbReference type="PRINTS" id="PR00261">
    <property type="entry name" value="LDLRECEPTOR"/>
</dbReference>
<feature type="chain" id="PRO_5038259262" evidence="4">
    <location>
        <begin position="22"/>
        <end position="2741"/>
    </location>
</feature>
<feature type="disulfide bond" evidence="2">
    <location>
        <begin position="1019"/>
        <end position="1034"/>
    </location>
</feature>
<evidence type="ECO:0000313" key="6">
    <source>
        <dbReference type="EMBL" id="KAF7492812.1"/>
    </source>
</evidence>
<evidence type="ECO:0000259" key="5">
    <source>
        <dbReference type="PROSITE" id="PS50060"/>
    </source>
</evidence>
<dbReference type="SUPFAM" id="SSF57424">
    <property type="entry name" value="LDL receptor-like module"/>
    <property type="match status" value="4"/>
</dbReference>
<organism evidence="6">
    <name type="scientific">Sarcoptes scabiei</name>
    <name type="common">Itch mite</name>
    <name type="synonym">Acarus scabiei</name>
    <dbReference type="NCBI Taxonomy" id="52283"/>
    <lineage>
        <taxon>Eukaryota</taxon>
        <taxon>Metazoa</taxon>
        <taxon>Ecdysozoa</taxon>
        <taxon>Arthropoda</taxon>
        <taxon>Chelicerata</taxon>
        <taxon>Arachnida</taxon>
        <taxon>Acari</taxon>
        <taxon>Acariformes</taxon>
        <taxon>Sarcoptiformes</taxon>
        <taxon>Astigmata</taxon>
        <taxon>Psoroptidia</taxon>
        <taxon>Sarcoptoidea</taxon>
        <taxon>Sarcoptidae</taxon>
        <taxon>Sarcoptinae</taxon>
        <taxon>Sarcoptes</taxon>
    </lineage>
</organism>
<reference evidence="7" key="3">
    <citation type="submission" date="2022-06" db="UniProtKB">
        <authorList>
            <consortium name="EnsemblMetazoa"/>
        </authorList>
    </citation>
    <scope>IDENTIFICATION</scope>
</reference>
<dbReference type="OrthoDB" id="6516200at2759"/>
<dbReference type="PROSITE" id="PS50068">
    <property type="entry name" value="LDLRA_2"/>
    <property type="match status" value="4"/>
</dbReference>
<accession>A0A834R9P9</accession>
<dbReference type="Proteomes" id="UP000070412">
    <property type="component" value="Unassembled WGS sequence"/>
</dbReference>
<evidence type="ECO:0000256" key="1">
    <source>
        <dbReference type="ARBA" id="ARBA00023157"/>
    </source>
</evidence>
<dbReference type="InterPro" id="IPR051560">
    <property type="entry name" value="MAM_domain-containing"/>
</dbReference>
<reference evidence="8" key="1">
    <citation type="journal article" date="2020" name="PLoS Negl. Trop. Dis.">
        <title>High-quality nuclear genome for Sarcoptes scabiei-A critical resource for a neglected parasite.</title>
        <authorList>
            <person name="Korhonen P.K."/>
            <person name="Gasser R.B."/>
            <person name="Ma G."/>
            <person name="Wang T."/>
            <person name="Stroehlein A.J."/>
            <person name="Young N.D."/>
            <person name="Ang C.S."/>
            <person name="Fernando D.D."/>
            <person name="Lu H.C."/>
            <person name="Taylor S."/>
            <person name="Reynolds S.L."/>
            <person name="Mofiz E."/>
            <person name="Najaraj S.H."/>
            <person name="Gowda H."/>
            <person name="Madugundu A."/>
            <person name="Renuse S."/>
            <person name="Holt D."/>
            <person name="Pandey A."/>
            <person name="Papenfuss A.T."/>
            <person name="Fischer K."/>
        </authorList>
    </citation>
    <scope>NUCLEOTIDE SEQUENCE [LARGE SCALE GENOMIC DNA]</scope>
</reference>
<dbReference type="InterPro" id="IPR002172">
    <property type="entry name" value="LDrepeatLR_classA_rpt"/>
</dbReference>
<comment type="caution">
    <text evidence="2">Lacks conserved residue(s) required for the propagation of feature annotation.</text>
</comment>
<keyword evidence="3" id="KW-0812">Transmembrane</keyword>
<dbReference type="EnsemblMetazoa" id="SSS_4740s_mrna">
    <property type="protein sequence ID" value="KAF7492812.1"/>
    <property type="gene ID" value="SSS_4740"/>
</dbReference>
<dbReference type="InterPro" id="IPR013320">
    <property type="entry name" value="ConA-like_dom_sf"/>
</dbReference>
<evidence type="ECO:0000256" key="3">
    <source>
        <dbReference type="SAM" id="Phobius"/>
    </source>
</evidence>
<feature type="domain" description="MAM" evidence="5">
    <location>
        <begin position="791"/>
        <end position="985"/>
    </location>
</feature>
<keyword evidence="3" id="KW-0472">Membrane</keyword>
<evidence type="ECO:0000313" key="8">
    <source>
        <dbReference type="Proteomes" id="UP000070412"/>
    </source>
</evidence>
<keyword evidence="4" id="KW-0732">Signal</keyword>
<feature type="domain" description="MAM" evidence="5">
    <location>
        <begin position="2496"/>
        <end position="2670"/>
    </location>
</feature>
<feature type="domain" description="MAM" evidence="5">
    <location>
        <begin position="31"/>
        <end position="182"/>
    </location>
</feature>
<keyword evidence="8" id="KW-1185">Reference proteome</keyword>
<keyword evidence="1 2" id="KW-1015">Disulfide bond</keyword>